<dbReference type="EMBL" id="LR796926">
    <property type="protein sequence ID" value="CAB4175806.1"/>
    <property type="molecule type" value="Genomic_DNA"/>
</dbReference>
<dbReference type="EMBL" id="LR796847">
    <property type="protein sequence ID" value="CAB4169565.1"/>
    <property type="molecule type" value="Genomic_DNA"/>
</dbReference>
<dbReference type="EMBL" id="LR797171">
    <property type="protein sequence ID" value="CAB4191347.1"/>
    <property type="molecule type" value="Genomic_DNA"/>
</dbReference>
<sequence length="131" mass="14078">MSDYDWPIGLIYATNSGSLRRVINSPDGYADTLVGAGETLLIVEKVDLDHPVVPMQYMAEAMVAQELGKMPEDSRCAVIDPMTGNVVGAIMADPAIDSLLGYELVRHAEAGLGWTRVGNELVPPIDEPVLP</sequence>
<proteinExistence type="predicted"/>
<dbReference type="EMBL" id="LR797514">
    <property type="protein sequence ID" value="CAB4222086.1"/>
    <property type="molecule type" value="Genomic_DNA"/>
</dbReference>
<dbReference type="EMBL" id="LR796460">
    <property type="protein sequence ID" value="CAB4145656.1"/>
    <property type="molecule type" value="Genomic_DNA"/>
</dbReference>
<evidence type="ECO:0000313" key="3">
    <source>
        <dbReference type="EMBL" id="CAB4175806.1"/>
    </source>
</evidence>
<evidence type="ECO:0000313" key="2">
    <source>
        <dbReference type="EMBL" id="CAB4169565.1"/>
    </source>
</evidence>
<evidence type="ECO:0000313" key="5">
    <source>
        <dbReference type="EMBL" id="CAB4191347.1"/>
    </source>
</evidence>
<accession>A0A6J5MKP3</accession>
<organism evidence="1">
    <name type="scientific">uncultured Caudovirales phage</name>
    <dbReference type="NCBI Taxonomy" id="2100421"/>
    <lineage>
        <taxon>Viruses</taxon>
        <taxon>Duplodnaviria</taxon>
        <taxon>Heunggongvirae</taxon>
        <taxon>Uroviricota</taxon>
        <taxon>Caudoviricetes</taxon>
        <taxon>Peduoviridae</taxon>
        <taxon>Maltschvirus</taxon>
        <taxon>Maltschvirus maltsch</taxon>
    </lineage>
</organism>
<evidence type="ECO:0000313" key="1">
    <source>
        <dbReference type="EMBL" id="CAB4145656.1"/>
    </source>
</evidence>
<name>A0A6J5MKP3_9CAUD</name>
<evidence type="ECO:0000313" key="4">
    <source>
        <dbReference type="EMBL" id="CAB4181627.1"/>
    </source>
</evidence>
<evidence type="ECO:0000313" key="6">
    <source>
        <dbReference type="EMBL" id="CAB4211688.1"/>
    </source>
</evidence>
<dbReference type="EMBL" id="LR797018">
    <property type="protein sequence ID" value="CAB4181627.1"/>
    <property type="molecule type" value="Genomic_DNA"/>
</dbReference>
<evidence type="ECO:0000313" key="8">
    <source>
        <dbReference type="EMBL" id="CAB5227082.1"/>
    </source>
</evidence>
<protein>
    <submittedName>
        <fullName evidence="1">Uncharacterized protein</fullName>
    </submittedName>
</protein>
<dbReference type="EMBL" id="LR797376">
    <property type="protein sequence ID" value="CAB4211688.1"/>
    <property type="molecule type" value="Genomic_DNA"/>
</dbReference>
<dbReference type="EMBL" id="LR798369">
    <property type="protein sequence ID" value="CAB5227082.1"/>
    <property type="molecule type" value="Genomic_DNA"/>
</dbReference>
<evidence type="ECO:0000313" key="7">
    <source>
        <dbReference type="EMBL" id="CAB4222086.1"/>
    </source>
</evidence>
<gene>
    <name evidence="4" type="ORF">UFOVP1072_50</name>
    <name evidence="5" type="ORF">UFOVP1211_22</name>
    <name evidence="6" type="ORF">UFOVP1420_11</name>
    <name evidence="8" type="ORF">UFOVP1518_10</name>
    <name evidence="7" type="ORF">UFOVP1657_4</name>
    <name evidence="1" type="ORF">UFOVP475_23</name>
    <name evidence="2" type="ORF">UFOVP897_53</name>
    <name evidence="3" type="ORF">UFOVP984_23</name>
</gene>
<reference evidence="1" key="1">
    <citation type="submission" date="2020-04" db="EMBL/GenBank/DDBJ databases">
        <authorList>
            <person name="Chiriac C."/>
            <person name="Salcher M."/>
            <person name="Ghai R."/>
            <person name="Kavagutti S V."/>
        </authorList>
    </citation>
    <scope>NUCLEOTIDE SEQUENCE</scope>
</reference>